<dbReference type="Proteomes" id="UP000597762">
    <property type="component" value="Unassembled WGS sequence"/>
</dbReference>
<evidence type="ECO:0000313" key="3">
    <source>
        <dbReference type="Proteomes" id="UP000597762"/>
    </source>
</evidence>
<feature type="transmembrane region" description="Helical" evidence="1">
    <location>
        <begin position="54"/>
        <end position="73"/>
    </location>
</feature>
<sequence>MNIFFYSWLSSLLFPLLSYFLFYHSFISFPLHPFYYSSPSYFHFFFLSLHHPSFLFFFLFTCFHTLTSLYAHIHFSLRQYFIFLSLIKSSFHLSSSSLSFNLILLFLFPSLSFNINPPPLYFLFNFSPMILLLWLLPIIKIDKHLSPHFSHTNTQP</sequence>
<accession>A0A812DMY7</accession>
<keyword evidence="1" id="KW-0812">Transmembrane</keyword>
<feature type="transmembrane region" description="Helical" evidence="1">
    <location>
        <begin position="120"/>
        <end position="139"/>
    </location>
</feature>
<name>A0A812DMY7_ACAPH</name>
<reference evidence="2" key="1">
    <citation type="submission" date="2021-01" db="EMBL/GenBank/DDBJ databases">
        <authorList>
            <person name="Li R."/>
            <person name="Bekaert M."/>
        </authorList>
    </citation>
    <scope>NUCLEOTIDE SEQUENCE</scope>
    <source>
        <strain evidence="2">Farmed</strain>
    </source>
</reference>
<organism evidence="2 3">
    <name type="scientific">Acanthosepion pharaonis</name>
    <name type="common">Pharaoh cuttlefish</name>
    <name type="synonym">Sepia pharaonis</name>
    <dbReference type="NCBI Taxonomy" id="158019"/>
    <lineage>
        <taxon>Eukaryota</taxon>
        <taxon>Metazoa</taxon>
        <taxon>Spiralia</taxon>
        <taxon>Lophotrochozoa</taxon>
        <taxon>Mollusca</taxon>
        <taxon>Cephalopoda</taxon>
        <taxon>Coleoidea</taxon>
        <taxon>Decapodiformes</taxon>
        <taxon>Sepiida</taxon>
        <taxon>Sepiina</taxon>
        <taxon>Sepiidae</taxon>
        <taxon>Acanthosepion</taxon>
    </lineage>
</organism>
<feature type="transmembrane region" description="Helical" evidence="1">
    <location>
        <begin position="12"/>
        <end position="34"/>
    </location>
</feature>
<proteinExistence type="predicted"/>
<gene>
    <name evidence="2" type="ORF">SPHA_57273</name>
</gene>
<comment type="caution">
    <text evidence="2">The sequence shown here is derived from an EMBL/GenBank/DDBJ whole genome shotgun (WGS) entry which is preliminary data.</text>
</comment>
<feature type="transmembrane region" description="Helical" evidence="1">
    <location>
        <begin position="80"/>
        <end position="108"/>
    </location>
</feature>
<keyword evidence="1" id="KW-1133">Transmembrane helix</keyword>
<keyword evidence="3" id="KW-1185">Reference proteome</keyword>
<evidence type="ECO:0000256" key="1">
    <source>
        <dbReference type="SAM" id="Phobius"/>
    </source>
</evidence>
<evidence type="ECO:0000313" key="2">
    <source>
        <dbReference type="EMBL" id="CAE1304723.1"/>
    </source>
</evidence>
<protein>
    <submittedName>
        <fullName evidence="2">Uncharacterized protein</fullName>
    </submittedName>
</protein>
<dbReference type="AlphaFoldDB" id="A0A812DMY7"/>
<keyword evidence="1" id="KW-0472">Membrane</keyword>
<dbReference type="EMBL" id="CAHIKZ030003856">
    <property type="protein sequence ID" value="CAE1304723.1"/>
    <property type="molecule type" value="Genomic_DNA"/>
</dbReference>